<dbReference type="EMBL" id="CAJVPY010000203">
    <property type="protein sequence ID" value="CAG8457493.1"/>
    <property type="molecule type" value="Genomic_DNA"/>
</dbReference>
<accession>A0A9N8YZ72</accession>
<evidence type="ECO:0000313" key="2">
    <source>
        <dbReference type="Proteomes" id="UP000789405"/>
    </source>
</evidence>
<proteinExistence type="predicted"/>
<reference evidence="1" key="1">
    <citation type="submission" date="2021-06" db="EMBL/GenBank/DDBJ databases">
        <authorList>
            <person name="Kallberg Y."/>
            <person name="Tangrot J."/>
            <person name="Rosling A."/>
        </authorList>
    </citation>
    <scope>NUCLEOTIDE SEQUENCE</scope>
    <source>
        <strain evidence="1">MA453B</strain>
    </source>
</reference>
<gene>
    <name evidence="1" type="ORF">DERYTH_LOCUS841</name>
</gene>
<dbReference type="AlphaFoldDB" id="A0A9N8YZ72"/>
<keyword evidence="2" id="KW-1185">Reference proteome</keyword>
<sequence>MFIVRYAFALESRKLLGTLESLKSDAKFEINISFNEYAFIVYLALVDSFYIVIL</sequence>
<comment type="caution">
    <text evidence="1">The sequence shown here is derived from an EMBL/GenBank/DDBJ whole genome shotgun (WGS) entry which is preliminary data.</text>
</comment>
<name>A0A9N8YZ72_9GLOM</name>
<protein>
    <submittedName>
        <fullName evidence="1">16366_t:CDS:1</fullName>
    </submittedName>
</protein>
<evidence type="ECO:0000313" key="1">
    <source>
        <dbReference type="EMBL" id="CAG8457493.1"/>
    </source>
</evidence>
<dbReference type="Proteomes" id="UP000789405">
    <property type="component" value="Unassembled WGS sequence"/>
</dbReference>
<organism evidence="1 2">
    <name type="scientific">Dentiscutata erythropus</name>
    <dbReference type="NCBI Taxonomy" id="1348616"/>
    <lineage>
        <taxon>Eukaryota</taxon>
        <taxon>Fungi</taxon>
        <taxon>Fungi incertae sedis</taxon>
        <taxon>Mucoromycota</taxon>
        <taxon>Glomeromycotina</taxon>
        <taxon>Glomeromycetes</taxon>
        <taxon>Diversisporales</taxon>
        <taxon>Gigasporaceae</taxon>
        <taxon>Dentiscutata</taxon>
    </lineage>
</organism>